<accession>A0ABD2ZX98</accession>
<dbReference type="AlphaFoldDB" id="A0ABD2ZX98"/>
<dbReference type="EMBL" id="JBJUIK010000007">
    <property type="protein sequence ID" value="KAL3524061.1"/>
    <property type="molecule type" value="Genomic_DNA"/>
</dbReference>
<name>A0ABD2ZX98_9GENT</name>
<proteinExistence type="predicted"/>
<evidence type="ECO:0000256" key="1">
    <source>
        <dbReference type="SAM" id="Coils"/>
    </source>
</evidence>
<gene>
    <name evidence="2" type="ORF">ACH5RR_016895</name>
</gene>
<feature type="coiled-coil region" evidence="1">
    <location>
        <begin position="475"/>
        <end position="502"/>
    </location>
</feature>
<protein>
    <submittedName>
        <fullName evidence="2">Uncharacterized protein</fullName>
    </submittedName>
</protein>
<sequence length="563" mass="62469">MEDQRGVSEKSWEVPRSEFKVLVGEKRARSELEERSEFDQKRLKMRDLESVFRSEERTVKDPVRLAVDNAPRGIDLNANFGAMGSVVAEDSAACVKEMVPLPSLRKQEIECDINSLKARGFALDLNAGDISISMNNEGFHPHKNYGHLKSVDDSDCGSSVGPLEEKDPMKVWKEMKQNGFLSSSHGGVPMPKQCGRKNKNDRIKRKMELAKKEQIDRFAKMAAPSGLLNDLNPGIINHVRNKKQVHSIIEALVKSERNENCLSGIKQGDQTKRGSQMKDLRMTNQSEMGGHCISREAGSMNRLVESRQTTGYPAPFNNPGSSYTILTGGDDNLCMVDARAMGSIKSFTHTNLENEDDILALKLSSSNAIASENNSSLSNEESANLSSVTSLSIQAASVASQWLELLHQDIKGRLAALRRSKKRVRAVIHTELPLLLSKEFPSVQVNDSCTTKSAATGHSQFAAADAHCAKWNVLFDQMDKTLSEEEKQLESWLNQVMDMQLQCEKGLFKYSTAYGLQHLSTFENDCRLHKADNSERDLAVRAAAASIYSTCNFLLSMQSSPCC</sequence>
<organism evidence="2 3">
    <name type="scientific">Cinchona calisaya</name>
    <dbReference type="NCBI Taxonomy" id="153742"/>
    <lineage>
        <taxon>Eukaryota</taxon>
        <taxon>Viridiplantae</taxon>
        <taxon>Streptophyta</taxon>
        <taxon>Embryophyta</taxon>
        <taxon>Tracheophyta</taxon>
        <taxon>Spermatophyta</taxon>
        <taxon>Magnoliopsida</taxon>
        <taxon>eudicotyledons</taxon>
        <taxon>Gunneridae</taxon>
        <taxon>Pentapetalae</taxon>
        <taxon>asterids</taxon>
        <taxon>lamiids</taxon>
        <taxon>Gentianales</taxon>
        <taxon>Rubiaceae</taxon>
        <taxon>Cinchonoideae</taxon>
        <taxon>Cinchoneae</taxon>
        <taxon>Cinchona</taxon>
    </lineage>
</organism>
<dbReference type="PANTHER" id="PTHR33924">
    <property type="entry name" value="CATION-TRANSPORTING ATPASE"/>
    <property type="match status" value="1"/>
</dbReference>
<comment type="caution">
    <text evidence="2">The sequence shown here is derived from an EMBL/GenBank/DDBJ whole genome shotgun (WGS) entry which is preliminary data.</text>
</comment>
<evidence type="ECO:0000313" key="3">
    <source>
        <dbReference type="Proteomes" id="UP001630127"/>
    </source>
</evidence>
<evidence type="ECO:0000313" key="2">
    <source>
        <dbReference type="EMBL" id="KAL3524061.1"/>
    </source>
</evidence>
<keyword evidence="3" id="KW-1185">Reference proteome</keyword>
<dbReference type="PANTHER" id="PTHR33924:SF5">
    <property type="entry name" value="CATION-TRANSPORTING ATPASE"/>
    <property type="match status" value="1"/>
</dbReference>
<dbReference type="Proteomes" id="UP001630127">
    <property type="component" value="Unassembled WGS sequence"/>
</dbReference>
<reference evidence="2 3" key="1">
    <citation type="submission" date="2024-11" db="EMBL/GenBank/DDBJ databases">
        <title>A near-complete genome assembly of Cinchona calisaya.</title>
        <authorList>
            <person name="Lian D.C."/>
            <person name="Zhao X.W."/>
            <person name="Wei L."/>
        </authorList>
    </citation>
    <scope>NUCLEOTIDE SEQUENCE [LARGE SCALE GENOMIC DNA]</scope>
    <source>
        <tissue evidence="2">Nenye</tissue>
    </source>
</reference>
<keyword evidence="1" id="KW-0175">Coiled coil</keyword>